<evidence type="ECO:0000313" key="4">
    <source>
        <dbReference type="Proteomes" id="UP000293045"/>
    </source>
</evidence>
<proteinExistence type="predicted"/>
<reference evidence="3 4" key="1">
    <citation type="submission" date="2017-12" db="EMBL/GenBank/DDBJ databases">
        <authorList>
            <person name="Pombert J.-F."/>
            <person name="Haag K.L."/>
            <person name="Ebert D."/>
        </authorList>
    </citation>
    <scope>NUCLEOTIDE SEQUENCE [LARGE SCALE GENOMIC DNA]</scope>
    <source>
        <strain evidence="2">BE-OM-2</strain>
        <strain evidence="1">IL-BN-2</strain>
    </source>
</reference>
<dbReference type="VEuPathDB" id="MicrosporidiaDB:CWI39_0871p0010"/>
<dbReference type="EMBL" id="PITI01000365">
    <property type="protein sequence ID" value="TBU06882.1"/>
    <property type="molecule type" value="Genomic_DNA"/>
</dbReference>
<dbReference type="VEuPathDB" id="MicrosporidiaDB:CWI36_0365p0050"/>
<sequence length="108" mass="12927">MDIDTNYYKCLLNLVKNDENKKELKSLIETLLETKTEKYILNNNLDFKKVGKWLRVNYKGENTLCRIVGCSDNKYIALFEDTTDFVVLDESRKEKKQKEWNLFKNQHL</sequence>
<evidence type="ECO:0000313" key="1">
    <source>
        <dbReference type="EMBL" id="TBU03997.1"/>
    </source>
</evidence>
<accession>A0A4Q9L8H8</accession>
<evidence type="ECO:0000313" key="2">
    <source>
        <dbReference type="EMBL" id="TBU06882.1"/>
    </source>
</evidence>
<evidence type="ECO:0000313" key="3">
    <source>
        <dbReference type="Proteomes" id="UP000291404"/>
    </source>
</evidence>
<dbReference type="Proteomes" id="UP000293045">
    <property type="component" value="Unassembled WGS sequence"/>
</dbReference>
<comment type="caution">
    <text evidence="1">The sequence shown here is derived from an EMBL/GenBank/DDBJ whole genome shotgun (WGS) entry which is preliminary data.</text>
</comment>
<dbReference type="Proteomes" id="UP000291404">
    <property type="component" value="Unassembled WGS sequence"/>
</dbReference>
<gene>
    <name evidence="2" type="ORF">CWI36_0365p0050</name>
    <name evidence="1" type="ORF">CWI39_0871p0010</name>
</gene>
<dbReference type="EMBL" id="PIXR01000871">
    <property type="protein sequence ID" value="TBU03997.1"/>
    <property type="molecule type" value="Genomic_DNA"/>
</dbReference>
<organism evidence="1 4">
    <name type="scientific">Hamiltosporidium magnivora</name>
    <dbReference type="NCBI Taxonomy" id="148818"/>
    <lineage>
        <taxon>Eukaryota</taxon>
        <taxon>Fungi</taxon>
        <taxon>Fungi incertae sedis</taxon>
        <taxon>Microsporidia</taxon>
        <taxon>Dubosqiidae</taxon>
        <taxon>Hamiltosporidium</taxon>
    </lineage>
</organism>
<dbReference type="AlphaFoldDB" id="A0A4Q9L8H8"/>
<name>A0A4Q9L8H8_9MICR</name>
<keyword evidence="3" id="KW-1185">Reference proteome</keyword>
<protein>
    <submittedName>
        <fullName evidence="1">Uncharacterized protein</fullName>
    </submittedName>
</protein>